<feature type="compositionally biased region" description="Low complexity" evidence="1">
    <location>
        <begin position="49"/>
        <end position="66"/>
    </location>
</feature>
<feature type="region of interest" description="Disordered" evidence="1">
    <location>
        <begin position="49"/>
        <end position="76"/>
    </location>
</feature>
<reference evidence="2" key="1">
    <citation type="submission" date="2015-04" db="UniProtKB">
        <authorList>
            <consortium name="EnsemblPlants"/>
        </authorList>
    </citation>
    <scope>IDENTIFICATION</scope>
    <source>
        <strain evidence="2">SL10</strain>
    </source>
</reference>
<organism evidence="2">
    <name type="scientific">Oryza nivara</name>
    <name type="common">Indian wild rice</name>
    <name type="synonym">Oryza sativa f. spontanea</name>
    <dbReference type="NCBI Taxonomy" id="4536"/>
    <lineage>
        <taxon>Eukaryota</taxon>
        <taxon>Viridiplantae</taxon>
        <taxon>Streptophyta</taxon>
        <taxon>Embryophyta</taxon>
        <taxon>Tracheophyta</taxon>
        <taxon>Spermatophyta</taxon>
        <taxon>Magnoliopsida</taxon>
        <taxon>Liliopsida</taxon>
        <taxon>Poales</taxon>
        <taxon>Poaceae</taxon>
        <taxon>BOP clade</taxon>
        <taxon>Oryzoideae</taxon>
        <taxon>Oryzeae</taxon>
        <taxon>Oryzinae</taxon>
        <taxon>Oryza</taxon>
    </lineage>
</organism>
<dbReference type="AlphaFoldDB" id="A0A0E0G436"/>
<keyword evidence="3" id="KW-1185">Reference proteome</keyword>
<feature type="compositionally biased region" description="Low complexity" evidence="1">
    <location>
        <begin position="126"/>
        <end position="147"/>
    </location>
</feature>
<evidence type="ECO:0000256" key="1">
    <source>
        <dbReference type="SAM" id="MobiDB-lite"/>
    </source>
</evidence>
<dbReference type="Gramene" id="ONIVA02G11190.1">
    <property type="protein sequence ID" value="ONIVA02G11190.1"/>
    <property type="gene ID" value="ONIVA02G11190"/>
</dbReference>
<dbReference type="OMA" id="AIRYSWW"/>
<reference evidence="2" key="2">
    <citation type="submission" date="2018-04" db="EMBL/GenBank/DDBJ databases">
        <title>OnivRS2 (Oryza nivara Reference Sequence Version 2).</title>
        <authorList>
            <person name="Zhang J."/>
            <person name="Kudrna D."/>
            <person name="Lee S."/>
            <person name="Talag J."/>
            <person name="Rajasekar S."/>
            <person name="Welchert J."/>
            <person name="Hsing Y.-I."/>
            <person name="Wing R.A."/>
        </authorList>
    </citation>
    <scope>NUCLEOTIDE SEQUENCE [LARGE SCALE GENOMIC DNA]</scope>
    <source>
        <strain evidence="2">SL10</strain>
    </source>
</reference>
<dbReference type="Proteomes" id="UP000006591">
    <property type="component" value="Chromosome 2"/>
</dbReference>
<protein>
    <submittedName>
        <fullName evidence="2">Uncharacterized protein</fullName>
    </submittedName>
</protein>
<feature type="region of interest" description="Disordered" evidence="1">
    <location>
        <begin position="111"/>
        <end position="147"/>
    </location>
</feature>
<proteinExistence type="predicted"/>
<dbReference type="EnsemblPlants" id="ONIVA02G11190.1">
    <property type="protein sequence ID" value="ONIVA02G11190.1"/>
    <property type="gene ID" value="ONIVA02G11190"/>
</dbReference>
<evidence type="ECO:0000313" key="3">
    <source>
        <dbReference type="Proteomes" id="UP000006591"/>
    </source>
</evidence>
<name>A0A0E0G436_ORYNI</name>
<sequence length="147" mass="15214">MALLRPPPPLQASSLSQQFSLSSSRRRCRRRVDAIIAAVVVVIVVTSAPPSSRVSSPYPQAAPSSSHVAGRGRSQVAVAERGRISAPGLAGGGSTGVGAIRYSWWRRWRAAGDPHSQGEPAADPQASALSWPAAEAAPRPATEAATS</sequence>
<dbReference type="HOGENOM" id="CLU_1771137_0_0_1"/>
<evidence type="ECO:0000313" key="2">
    <source>
        <dbReference type="EnsemblPlants" id="ONIVA02G11190.1"/>
    </source>
</evidence>
<accession>A0A0E0G436</accession>